<protein>
    <submittedName>
        <fullName evidence="1">Uncharacterized protein</fullName>
    </submittedName>
</protein>
<keyword evidence="2" id="KW-1185">Reference proteome</keyword>
<evidence type="ECO:0000313" key="2">
    <source>
        <dbReference type="Proteomes" id="UP000790709"/>
    </source>
</evidence>
<evidence type="ECO:0000313" key="1">
    <source>
        <dbReference type="EMBL" id="KAH7930963.1"/>
    </source>
</evidence>
<accession>A0ACB8C054</accession>
<organism evidence="1 2">
    <name type="scientific">Leucogyrophana mollusca</name>
    <dbReference type="NCBI Taxonomy" id="85980"/>
    <lineage>
        <taxon>Eukaryota</taxon>
        <taxon>Fungi</taxon>
        <taxon>Dikarya</taxon>
        <taxon>Basidiomycota</taxon>
        <taxon>Agaricomycotina</taxon>
        <taxon>Agaricomycetes</taxon>
        <taxon>Agaricomycetidae</taxon>
        <taxon>Boletales</taxon>
        <taxon>Boletales incertae sedis</taxon>
        <taxon>Leucogyrophana</taxon>
    </lineage>
</organism>
<name>A0ACB8C054_9AGAM</name>
<comment type="caution">
    <text evidence="1">The sequence shown here is derived from an EMBL/GenBank/DDBJ whole genome shotgun (WGS) entry which is preliminary data.</text>
</comment>
<gene>
    <name evidence="1" type="ORF">BV22DRAFT_1124381</name>
</gene>
<reference evidence="1" key="1">
    <citation type="journal article" date="2021" name="New Phytol.">
        <title>Evolutionary innovations through gain and loss of genes in the ectomycorrhizal Boletales.</title>
        <authorList>
            <person name="Wu G."/>
            <person name="Miyauchi S."/>
            <person name="Morin E."/>
            <person name="Kuo A."/>
            <person name="Drula E."/>
            <person name="Varga T."/>
            <person name="Kohler A."/>
            <person name="Feng B."/>
            <person name="Cao Y."/>
            <person name="Lipzen A."/>
            <person name="Daum C."/>
            <person name="Hundley H."/>
            <person name="Pangilinan J."/>
            <person name="Johnson J."/>
            <person name="Barry K."/>
            <person name="LaButti K."/>
            <person name="Ng V."/>
            <person name="Ahrendt S."/>
            <person name="Min B."/>
            <person name="Choi I.G."/>
            <person name="Park H."/>
            <person name="Plett J.M."/>
            <person name="Magnuson J."/>
            <person name="Spatafora J.W."/>
            <person name="Nagy L.G."/>
            <person name="Henrissat B."/>
            <person name="Grigoriev I.V."/>
            <person name="Yang Z.L."/>
            <person name="Xu J."/>
            <person name="Martin F.M."/>
        </authorList>
    </citation>
    <scope>NUCLEOTIDE SEQUENCE</scope>
    <source>
        <strain evidence="1">KUC20120723A-06</strain>
    </source>
</reference>
<dbReference type="Proteomes" id="UP000790709">
    <property type="component" value="Unassembled WGS sequence"/>
</dbReference>
<dbReference type="EMBL" id="MU266328">
    <property type="protein sequence ID" value="KAH7930963.1"/>
    <property type="molecule type" value="Genomic_DNA"/>
</dbReference>
<sequence>MFSKPAALLTFVAAATLASASTCTNTKGLRSDQWELKVSSATNCRYIEGEPAPYAGSLDKGCYGCYELSSHVRGKLRSFAFTAGNAYDLRLYKDSRCKELITHSHGKWLKPDTHSKGTKYPESETVSFNVCKS</sequence>
<proteinExistence type="predicted"/>